<evidence type="ECO:0000313" key="2">
    <source>
        <dbReference type="Proteomes" id="UP000712600"/>
    </source>
</evidence>
<proteinExistence type="predicted"/>
<evidence type="ECO:0000313" key="1">
    <source>
        <dbReference type="EMBL" id="KAF3583909.1"/>
    </source>
</evidence>
<gene>
    <name evidence="1" type="ORF">F2Q69_00029790</name>
</gene>
<organism evidence="1 2">
    <name type="scientific">Brassica cretica</name>
    <name type="common">Mustard</name>
    <dbReference type="NCBI Taxonomy" id="69181"/>
    <lineage>
        <taxon>Eukaryota</taxon>
        <taxon>Viridiplantae</taxon>
        <taxon>Streptophyta</taxon>
        <taxon>Embryophyta</taxon>
        <taxon>Tracheophyta</taxon>
        <taxon>Spermatophyta</taxon>
        <taxon>Magnoliopsida</taxon>
        <taxon>eudicotyledons</taxon>
        <taxon>Gunneridae</taxon>
        <taxon>Pentapetalae</taxon>
        <taxon>rosids</taxon>
        <taxon>malvids</taxon>
        <taxon>Brassicales</taxon>
        <taxon>Brassicaceae</taxon>
        <taxon>Brassiceae</taxon>
        <taxon>Brassica</taxon>
    </lineage>
</organism>
<sequence length="242" mass="28264">MAATQMFFRSGFGYAGFSDQEDVWEDLPVSRLKYNALDDFQEVFQMTSRKSSELLGIRLTESSPMSLRFITDLSVFFFNQMVLIFHSFKGFSDLEDFWDDLPVSRLKYNALDDFQEVFQMTSRKSSELLGIRLTESSPMSLRFITDLSVFFFNQMVLIFHSFKGFSDLEDFWDDLPVSRLNYRLPDDFQDVFQTTSRMSSRRLPGSLPDDFQEVFQTTSRKSSRRLPGSLQGSLTDDFQEVF</sequence>
<comment type="caution">
    <text evidence="1">The sequence shown here is derived from an EMBL/GenBank/DDBJ whole genome shotgun (WGS) entry which is preliminary data.</text>
</comment>
<accession>A0A8S9RVI0</accession>
<name>A0A8S9RVI0_BRACR</name>
<dbReference type="EMBL" id="QGKX02000088">
    <property type="protein sequence ID" value="KAF3583909.1"/>
    <property type="molecule type" value="Genomic_DNA"/>
</dbReference>
<protein>
    <submittedName>
        <fullName evidence="1">Uncharacterized protein</fullName>
    </submittedName>
</protein>
<reference evidence="1" key="1">
    <citation type="submission" date="2019-12" db="EMBL/GenBank/DDBJ databases">
        <title>Genome sequencing and annotation of Brassica cretica.</title>
        <authorList>
            <person name="Studholme D.J."/>
            <person name="Sarris P."/>
        </authorList>
    </citation>
    <scope>NUCLEOTIDE SEQUENCE</scope>
    <source>
        <strain evidence="1">PFS-109/04</strain>
        <tissue evidence="1">Leaf</tissue>
    </source>
</reference>
<dbReference type="Proteomes" id="UP000712600">
    <property type="component" value="Unassembled WGS sequence"/>
</dbReference>
<dbReference type="AlphaFoldDB" id="A0A8S9RVI0"/>